<dbReference type="Proteomes" id="UP000007954">
    <property type="component" value="Chromosome"/>
</dbReference>
<dbReference type="AlphaFoldDB" id="G0LGU3"/>
<evidence type="ECO:0000313" key="1">
    <source>
        <dbReference type="EMBL" id="CCC39645.1"/>
    </source>
</evidence>
<protein>
    <submittedName>
        <fullName evidence="1">Small CPxCG-related zinc finger protein</fullName>
    </submittedName>
</protein>
<accession>G0LGU3</accession>
<sequence>MDERRCPDCNVQMKKTRVTAEGIGDLYVETDRDGGVLSHLGIGYQNPLHAFLCPECGITTLYADIDTTESE</sequence>
<organism evidence="1 2">
    <name type="scientific">Haloquadratum walsbyi (strain DSM 16854 / JCM 12705 / C23)</name>
    <dbReference type="NCBI Taxonomy" id="768065"/>
    <lineage>
        <taxon>Archaea</taxon>
        <taxon>Methanobacteriati</taxon>
        <taxon>Methanobacteriota</taxon>
        <taxon>Stenosarchaea group</taxon>
        <taxon>Halobacteria</taxon>
        <taxon>Halobacteriales</taxon>
        <taxon>Haloferacaceae</taxon>
        <taxon>Haloquadratum</taxon>
    </lineage>
</organism>
<dbReference type="HOGENOM" id="CLU_204973_0_0_2"/>
<dbReference type="OrthoDB" id="103460at2157"/>
<reference evidence="1 2" key="1">
    <citation type="journal article" date="2011" name="PLoS ONE">
        <title>Haloquadratum walsbyi: limited diversity in a global pond.</title>
        <authorList>
            <person name="Dyall-Smith M."/>
            <person name="Pfeiffer F."/>
            <person name="Klee K."/>
            <person name="Palm P."/>
            <person name="Gross K."/>
            <person name="Schuster S.C."/>
            <person name="Rampp M."/>
            <person name="Oesterhelt D."/>
        </authorList>
    </citation>
    <scope>NUCLEOTIDE SEQUENCE [LARGE SCALE GENOMIC DNA]</scope>
    <source>
        <strain evidence="2">DSM 16854 / JCM 12705 / C23</strain>
    </source>
</reference>
<dbReference type="EMBL" id="FR746099">
    <property type="protein sequence ID" value="CCC39645.1"/>
    <property type="molecule type" value="Genomic_DNA"/>
</dbReference>
<name>G0LGU3_HALWC</name>
<dbReference type="GeneID" id="12446400"/>
<evidence type="ECO:0000313" key="2">
    <source>
        <dbReference type="Proteomes" id="UP000007954"/>
    </source>
</evidence>
<proteinExistence type="predicted"/>
<dbReference type="RefSeq" id="WP_014555460.1">
    <property type="nucleotide sequence ID" value="NC_017459.1"/>
</dbReference>
<dbReference type="KEGG" id="hwc:Hqrw_1712"/>
<gene>
    <name evidence="1" type="ordered locus">Hqrw_1712</name>
</gene>